<organism evidence="2 3">
    <name type="scientific">Glonium stellatum</name>
    <dbReference type="NCBI Taxonomy" id="574774"/>
    <lineage>
        <taxon>Eukaryota</taxon>
        <taxon>Fungi</taxon>
        <taxon>Dikarya</taxon>
        <taxon>Ascomycota</taxon>
        <taxon>Pezizomycotina</taxon>
        <taxon>Dothideomycetes</taxon>
        <taxon>Pleosporomycetidae</taxon>
        <taxon>Gloniales</taxon>
        <taxon>Gloniaceae</taxon>
        <taxon>Glonium</taxon>
    </lineage>
</organism>
<gene>
    <name evidence="2" type="ORF">AOQ84DRAFT_443781</name>
</gene>
<feature type="compositionally biased region" description="Basic and acidic residues" evidence="1">
    <location>
        <begin position="116"/>
        <end position="130"/>
    </location>
</feature>
<accession>A0A8E2END9</accession>
<evidence type="ECO:0000313" key="3">
    <source>
        <dbReference type="Proteomes" id="UP000250140"/>
    </source>
</evidence>
<feature type="compositionally biased region" description="Basic and acidic residues" evidence="1">
    <location>
        <begin position="216"/>
        <end position="237"/>
    </location>
</feature>
<keyword evidence="3" id="KW-1185">Reference proteome</keyword>
<feature type="compositionally biased region" description="Basic residues" evidence="1">
    <location>
        <begin position="1"/>
        <end position="15"/>
    </location>
</feature>
<proteinExistence type="predicted"/>
<sequence length="436" mass="47449">MKKTFAARRIPRKIGQHNDDQEDDDGGPTTAATEVGASTEPVVKRPISSKPKKRSSLRLSFGPGETDAAGGDAAGGPAIFTPKKSNLSRLALDNNADRKSLRKSLPPEQMPFRAGISEDRPSYSKDHLAELRNSTPSTPKDPKLAAASEDDESSRALDIASKFGLLASLKADDSSVIPTEAEIKEKKERRARLAKQQQNFISLSGDEDEGFASDDSESRNEISLRPKDKYPESRLVREDEDIAEGFDDFVEDGKISLGRKAEREAEKKRRAEMAELIAEAENASSDNASDDSEAERNAAYEAAQTRAGAYGSKDLNAVETRGLRTPPRITPLPELSAVVDRLNASLKSIGDAKAKKVKRMEELRMEKVEVAEREAWIQTQLKETGERYEKLRVEAGLGAGAVTPLNGNDGAKIMVNRGLESLGATPITTRSDVSDE</sequence>
<feature type="compositionally biased region" description="Acidic residues" evidence="1">
    <location>
        <begin position="205"/>
        <end position="215"/>
    </location>
</feature>
<evidence type="ECO:0000256" key="1">
    <source>
        <dbReference type="SAM" id="MobiDB-lite"/>
    </source>
</evidence>
<dbReference type="Proteomes" id="UP000250140">
    <property type="component" value="Unassembled WGS sequence"/>
</dbReference>
<protein>
    <recommendedName>
        <fullName evidence="4">Nineteen complex-related protein 2-domain-containing protein</fullName>
    </recommendedName>
</protein>
<dbReference type="GO" id="GO:0000390">
    <property type="term" value="P:spliceosomal complex disassembly"/>
    <property type="evidence" value="ECO:0007669"/>
    <property type="project" value="InterPro"/>
</dbReference>
<dbReference type="InterPro" id="IPR028211">
    <property type="entry name" value="Ntr2"/>
</dbReference>
<feature type="region of interest" description="Disordered" evidence="1">
    <location>
        <begin position="257"/>
        <end position="313"/>
    </location>
</feature>
<feature type="compositionally biased region" description="Basic and acidic residues" evidence="1">
    <location>
        <begin position="257"/>
        <end position="273"/>
    </location>
</feature>
<feature type="region of interest" description="Disordered" evidence="1">
    <location>
        <begin position="1"/>
        <end position="154"/>
    </location>
</feature>
<reference evidence="2 3" key="1">
    <citation type="journal article" date="2016" name="Nat. Commun.">
        <title>Ectomycorrhizal ecology is imprinted in the genome of the dominant symbiotic fungus Cenococcum geophilum.</title>
        <authorList>
            <consortium name="DOE Joint Genome Institute"/>
            <person name="Peter M."/>
            <person name="Kohler A."/>
            <person name="Ohm R.A."/>
            <person name="Kuo A."/>
            <person name="Krutzmann J."/>
            <person name="Morin E."/>
            <person name="Arend M."/>
            <person name="Barry K.W."/>
            <person name="Binder M."/>
            <person name="Choi C."/>
            <person name="Clum A."/>
            <person name="Copeland A."/>
            <person name="Grisel N."/>
            <person name="Haridas S."/>
            <person name="Kipfer T."/>
            <person name="LaButti K."/>
            <person name="Lindquist E."/>
            <person name="Lipzen A."/>
            <person name="Maire R."/>
            <person name="Meier B."/>
            <person name="Mihaltcheva S."/>
            <person name="Molinier V."/>
            <person name="Murat C."/>
            <person name="Poggeler S."/>
            <person name="Quandt C.A."/>
            <person name="Sperisen C."/>
            <person name="Tritt A."/>
            <person name="Tisserant E."/>
            <person name="Crous P.W."/>
            <person name="Henrissat B."/>
            <person name="Nehls U."/>
            <person name="Egli S."/>
            <person name="Spatafora J.W."/>
            <person name="Grigoriev I.V."/>
            <person name="Martin F.M."/>
        </authorList>
    </citation>
    <scope>NUCLEOTIDE SEQUENCE [LARGE SCALE GENOMIC DNA]</scope>
    <source>
        <strain evidence="2 3">CBS 207.34</strain>
    </source>
</reference>
<dbReference type="OrthoDB" id="429427at2759"/>
<dbReference type="AlphaFoldDB" id="A0A8E2END9"/>
<dbReference type="EMBL" id="KV751052">
    <property type="protein sequence ID" value="OCL01821.1"/>
    <property type="molecule type" value="Genomic_DNA"/>
</dbReference>
<evidence type="ECO:0008006" key="4">
    <source>
        <dbReference type="Google" id="ProtNLM"/>
    </source>
</evidence>
<evidence type="ECO:0000313" key="2">
    <source>
        <dbReference type="EMBL" id="OCL01821.1"/>
    </source>
</evidence>
<name>A0A8E2END9_9PEZI</name>
<dbReference type="Pfam" id="PF15458">
    <property type="entry name" value="NTR2"/>
    <property type="match status" value="1"/>
</dbReference>
<feature type="region of interest" description="Disordered" evidence="1">
    <location>
        <begin position="184"/>
        <end position="243"/>
    </location>
</feature>
<dbReference type="GO" id="GO:0071008">
    <property type="term" value="C:U2-type post-mRNA release spliceosomal complex"/>
    <property type="evidence" value="ECO:0007669"/>
    <property type="project" value="InterPro"/>
</dbReference>
<feature type="compositionally biased region" description="Low complexity" evidence="1">
    <location>
        <begin position="57"/>
        <end position="78"/>
    </location>
</feature>